<proteinExistence type="predicted"/>
<dbReference type="Proteomes" id="UP000015620">
    <property type="component" value="Chromosome"/>
</dbReference>
<keyword evidence="2" id="KW-1185">Reference proteome</keyword>
<dbReference type="PATRIC" id="fig|1291379.3.peg.778"/>
<accession>S5ZYT6</accession>
<dbReference type="HOGENOM" id="CLU_212166_0_0_12"/>
<gene>
    <name evidence="1" type="ORF">TPE_0782</name>
</gene>
<dbReference type="EMBL" id="CP004120">
    <property type="protein sequence ID" value="AGT43278.1"/>
    <property type="molecule type" value="Genomic_DNA"/>
</dbReference>
<organism evidence="1 2">
    <name type="scientific">Treponema pedis str. T A4</name>
    <dbReference type="NCBI Taxonomy" id="1291379"/>
    <lineage>
        <taxon>Bacteria</taxon>
        <taxon>Pseudomonadati</taxon>
        <taxon>Spirochaetota</taxon>
        <taxon>Spirochaetia</taxon>
        <taxon>Spirochaetales</taxon>
        <taxon>Treponemataceae</taxon>
        <taxon>Treponema</taxon>
    </lineage>
</organism>
<name>S5ZYT6_9SPIR</name>
<dbReference type="STRING" id="1291379.TPE_0782"/>
<dbReference type="KEGG" id="tped:TPE_0782"/>
<protein>
    <submittedName>
        <fullName evidence="1">Uncharacterized protein</fullName>
    </submittedName>
</protein>
<evidence type="ECO:0000313" key="2">
    <source>
        <dbReference type="Proteomes" id="UP000015620"/>
    </source>
</evidence>
<sequence>MVVGTPSRIADFNKFENNGITVYVKKGTPCPSGTLTILIGTFLWFEKLMVEGMTN</sequence>
<evidence type="ECO:0000313" key="1">
    <source>
        <dbReference type="EMBL" id="AGT43278.1"/>
    </source>
</evidence>
<reference evidence="1 2" key="1">
    <citation type="journal article" date="2013" name="PLoS ONE">
        <title>Genome-Wide Relatedness of Treponema pedis, from Gingiva and Necrotic Skin Lesions of Pigs, with the Human Oral Pathogen Treponema denticola.</title>
        <authorList>
            <person name="Svartstrom O."/>
            <person name="Mushtaq M."/>
            <person name="Pringle M."/>
            <person name="Segerman B."/>
        </authorList>
    </citation>
    <scope>NUCLEOTIDE SEQUENCE [LARGE SCALE GENOMIC DNA]</scope>
    <source>
        <strain evidence="1">T A4</strain>
    </source>
</reference>
<dbReference type="AlphaFoldDB" id="S5ZYT6"/>